<gene>
    <name evidence="1" type="ORF">Back11_14320</name>
</gene>
<dbReference type="RefSeq" id="WP_125654880.1">
    <property type="nucleotide sequence ID" value="NZ_AP019308.1"/>
</dbReference>
<dbReference type="AlphaFoldDB" id="A0A3G9IMB6"/>
<keyword evidence="2" id="KW-1185">Reference proteome</keyword>
<evidence type="ECO:0000313" key="1">
    <source>
        <dbReference type="EMBL" id="BBH20087.1"/>
    </source>
</evidence>
<protein>
    <submittedName>
        <fullName evidence="1">Uncharacterized protein</fullName>
    </submittedName>
</protein>
<dbReference type="EMBL" id="AP019308">
    <property type="protein sequence ID" value="BBH20087.1"/>
    <property type="molecule type" value="Genomic_DNA"/>
</dbReference>
<dbReference type="Proteomes" id="UP000275368">
    <property type="component" value="Chromosome"/>
</dbReference>
<reference evidence="1 2" key="1">
    <citation type="submission" date="2018-11" db="EMBL/GenBank/DDBJ databases">
        <title>Complete genome sequence of Paenibacillus baekrokdamisoli strain KCTC 33723.</title>
        <authorList>
            <person name="Kang S.W."/>
            <person name="Lee K.C."/>
            <person name="Kim K.K."/>
            <person name="Kim J.S."/>
            <person name="Kim D.S."/>
            <person name="Ko S.H."/>
            <person name="Yang S.H."/>
            <person name="Lee J.S."/>
        </authorList>
    </citation>
    <scope>NUCLEOTIDE SEQUENCE [LARGE SCALE GENOMIC DNA]</scope>
    <source>
        <strain evidence="1 2">KCTC 33723</strain>
    </source>
</reference>
<evidence type="ECO:0000313" key="2">
    <source>
        <dbReference type="Proteomes" id="UP000275368"/>
    </source>
</evidence>
<proteinExistence type="predicted"/>
<name>A0A3G9IMB6_9BACL</name>
<sequence>MKKVTVSMALSAALLFTSISGTTTAVHAAASKQETAMLRTSLVDKQTGLRFFEWYPNRESYDSAYVVVKDKEGHWSRLNKNYGMPYGMVYDAGDGVQESEYRITLHDTPDWYLWLGGA</sequence>
<accession>A0A3G9IMB6</accession>
<organism evidence="1 2">
    <name type="scientific">Paenibacillus baekrokdamisoli</name>
    <dbReference type="NCBI Taxonomy" id="1712516"/>
    <lineage>
        <taxon>Bacteria</taxon>
        <taxon>Bacillati</taxon>
        <taxon>Bacillota</taxon>
        <taxon>Bacilli</taxon>
        <taxon>Bacillales</taxon>
        <taxon>Paenibacillaceae</taxon>
        <taxon>Paenibacillus</taxon>
    </lineage>
</organism>
<dbReference type="KEGG" id="pbk:Back11_14320"/>